<keyword evidence="2" id="KW-0472">Membrane</keyword>
<dbReference type="RefSeq" id="XP_001015323.2">
    <property type="nucleotide sequence ID" value="XM_001015323.2"/>
</dbReference>
<dbReference type="InParanoid" id="Q23F27"/>
<protein>
    <submittedName>
        <fullName evidence="3">AMP-binding enzyme family protein</fullName>
    </submittedName>
</protein>
<dbReference type="OrthoDB" id="302623at2759"/>
<feature type="transmembrane region" description="Helical" evidence="2">
    <location>
        <begin position="31"/>
        <end position="53"/>
    </location>
</feature>
<evidence type="ECO:0000313" key="3">
    <source>
        <dbReference type="EMBL" id="EAR95078.2"/>
    </source>
</evidence>
<proteinExistence type="predicted"/>
<feature type="compositionally biased region" description="Low complexity" evidence="1">
    <location>
        <begin position="379"/>
        <end position="391"/>
    </location>
</feature>
<dbReference type="KEGG" id="tet:TTHERM_00640060"/>
<reference evidence="4" key="1">
    <citation type="journal article" date="2006" name="PLoS Biol.">
        <title>Macronuclear genome sequence of the ciliate Tetrahymena thermophila, a model eukaryote.</title>
        <authorList>
            <person name="Eisen J.A."/>
            <person name="Coyne R.S."/>
            <person name="Wu M."/>
            <person name="Wu D."/>
            <person name="Thiagarajan M."/>
            <person name="Wortman J.R."/>
            <person name="Badger J.H."/>
            <person name="Ren Q."/>
            <person name="Amedeo P."/>
            <person name="Jones K.M."/>
            <person name="Tallon L.J."/>
            <person name="Delcher A.L."/>
            <person name="Salzberg S.L."/>
            <person name="Silva J.C."/>
            <person name="Haas B.J."/>
            <person name="Majoros W.H."/>
            <person name="Farzad M."/>
            <person name="Carlton J.M."/>
            <person name="Smith R.K. Jr."/>
            <person name="Garg J."/>
            <person name="Pearlman R.E."/>
            <person name="Karrer K.M."/>
            <person name="Sun L."/>
            <person name="Manning G."/>
            <person name="Elde N.C."/>
            <person name="Turkewitz A.P."/>
            <person name="Asai D.J."/>
            <person name="Wilkes D.E."/>
            <person name="Wang Y."/>
            <person name="Cai H."/>
            <person name="Collins K."/>
            <person name="Stewart B.A."/>
            <person name="Lee S.R."/>
            <person name="Wilamowska K."/>
            <person name="Weinberg Z."/>
            <person name="Ruzzo W.L."/>
            <person name="Wloga D."/>
            <person name="Gaertig J."/>
            <person name="Frankel J."/>
            <person name="Tsao C.-C."/>
            <person name="Gorovsky M.A."/>
            <person name="Keeling P.J."/>
            <person name="Waller R.F."/>
            <person name="Patron N.J."/>
            <person name="Cherry J.M."/>
            <person name="Stover N.A."/>
            <person name="Krieger C.J."/>
            <person name="del Toro C."/>
            <person name="Ryder H.F."/>
            <person name="Williamson S.C."/>
            <person name="Barbeau R.A."/>
            <person name="Hamilton E.P."/>
            <person name="Orias E."/>
        </authorList>
    </citation>
    <scope>NUCLEOTIDE SEQUENCE [LARGE SCALE GENOMIC DNA]</scope>
    <source>
        <strain evidence="4">SB210</strain>
    </source>
</reference>
<keyword evidence="4" id="KW-1185">Reference proteome</keyword>
<evidence type="ECO:0000256" key="1">
    <source>
        <dbReference type="SAM" id="MobiDB-lite"/>
    </source>
</evidence>
<keyword evidence="2" id="KW-1133">Transmembrane helix</keyword>
<evidence type="ECO:0000313" key="4">
    <source>
        <dbReference type="Proteomes" id="UP000009168"/>
    </source>
</evidence>
<gene>
    <name evidence="3" type="ORF">TTHERM_00640060</name>
</gene>
<organism evidence="3 4">
    <name type="scientific">Tetrahymena thermophila (strain SB210)</name>
    <dbReference type="NCBI Taxonomy" id="312017"/>
    <lineage>
        <taxon>Eukaryota</taxon>
        <taxon>Sar</taxon>
        <taxon>Alveolata</taxon>
        <taxon>Ciliophora</taxon>
        <taxon>Intramacronucleata</taxon>
        <taxon>Oligohymenophorea</taxon>
        <taxon>Hymenostomatida</taxon>
        <taxon>Tetrahymenina</taxon>
        <taxon>Tetrahymenidae</taxon>
        <taxon>Tetrahymena</taxon>
    </lineage>
</organism>
<dbReference type="HOGENOM" id="CLU_268805_0_0_1"/>
<dbReference type="EMBL" id="GG662707">
    <property type="protein sequence ID" value="EAR95078.2"/>
    <property type="molecule type" value="Genomic_DNA"/>
</dbReference>
<name>Q23F27_TETTS</name>
<feature type="region of interest" description="Disordered" evidence="1">
    <location>
        <begin position="373"/>
        <end position="393"/>
    </location>
</feature>
<dbReference type="AlphaFoldDB" id="Q23F27"/>
<sequence length="687" mass="79532">MDLLRLDVFSSEFYFNLGFNRSSRKGSYTGLLLSFLSAVTVLSYFIYLLYLYFNNLIDTKYRSQSFITQDRIDVPLQQNLIAFQFQTDVNQTVEQLQAKENKTYLVYYAELLYQSGTDTQLLHLDIVQCQDPELQGFNCIDYSKISNYTLYFNPKTTETSMIILYFYGCLDVDRVKKTIPDNCATQQEINALVDSPLMIQNIKLYTQQYNTTSKQIQTNFRNLQNYIQSDSSQQVLLKVQTQQTKVNQGLVFQSQEQFSSPISFLQNTQSFDKAGSLKLGFGPYNNILLQLDEIILEVEITYPTITEILALVNSVVAICMSLKVLGRLLSQKLIKQDLIMLFLQNLFQDKYEEIVIKNKLIDQKETDSLFKEIQGSSTQQKQQQQQQQQQQSCHIQLGNQTDNYELKQSQDEGGKKQDFVDNCLKDSREPQHYRLNKRQVQSQNLQKGVCGFDKKEDVLNFQDPTEVNQNDEDFIDIFVPSFLTKSRESVEKSQSINSDHPILDIQNPNFQDEVINQSELTKTEGNSPYQNKQKKYIKKISNTSEGLGTLEQMITSPKTNRPFISPKKSSELISLPREEPLQQIVDKKSYLLSLGIEDKSMKKIYGQMHKHLDIYQIYKDLILLKKAMMIILDQEQLAALQLVGCSTEFLEIDDFDESQNIKKMNKPQISEIDKRILSSIVFKDRSS</sequence>
<accession>Q23F27</accession>
<evidence type="ECO:0000256" key="2">
    <source>
        <dbReference type="SAM" id="Phobius"/>
    </source>
</evidence>
<dbReference type="Proteomes" id="UP000009168">
    <property type="component" value="Unassembled WGS sequence"/>
</dbReference>
<dbReference type="GeneID" id="7831637"/>
<keyword evidence="2" id="KW-0812">Transmembrane</keyword>